<keyword evidence="3" id="KW-1185">Reference proteome</keyword>
<dbReference type="Pfam" id="PF01966">
    <property type="entry name" value="HD"/>
    <property type="match status" value="1"/>
</dbReference>
<dbReference type="EMBL" id="JAJEPS010000004">
    <property type="protein sequence ID" value="MCC2125679.1"/>
    <property type="molecule type" value="Genomic_DNA"/>
</dbReference>
<dbReference type="InterPro" id="IPR003607">
    <property type="entry name" value="HD/PDEase_dom"/>
</dbReference>
<evidence type="ECO:0000313" key="3">
    <source>
        <dbReference type="Proteomes" id="UP001198220"/>
    </source>
</evidence>
<dbReference type="InterPro" id="IPR006674">
    <property type="entry name" value="HD_domain"/>
</dbReference>
<sequence length="151" mass="18194">MRLTKQDKARIQQILKRYLDREEVQSMHRFVQHGRTSTYAHSVNVVKLSYWLNKQFHLNADERALLTGALLHDFYLYDWHEKSDWHKWHGFSHPFRAAGNAHRIFHIGKRERQIIESHMWPLTLRHVPETREAAIVCIADKCCSFYETVRR</sequence>
<evidence type="ECO:0000259" key="1">
    <source>
        <dbReference type="Pfam" id="PF01966"/>
    </source>
</evidence>
<dbReference type="AlphaFoldDB" id="A0AAE3A582"/>
<dbReference type="SUPFAM" id="SSF109604">
    <property type="entry name" value="HD-domain/PDEase-like"/>
    <property type="match status" value="1"/>
</dbReference>
<dbReference type="CDD" id="cd00077">
    <property type="entry name" value="HDc"/>
    <property type="match status" value="1"/>
</dbReference>
<name>A0AAE3A582_9FIRM</name>
<dbReference type="Gene3D" id="1.10.3210.10">
    <property type="entry name" value="Hypothetical protein af1432"/>
    <property type="match status" value="1"/>
</dbReference>
<feature type="domain" description="HD" evidence="1">
    <location>
        <begin position="38"/>
        <end position="142"/>
    </location>
</feature>
<organism evidence="2 3">
    <name type="scientific">Hominiventricola filiformis</name>
    <dbReference type="NCBI Taxonomy" id="2885352"/>
    <lineage>
        <taxon>Bacteria</taxon>
        <taxon>Bacillati</taxon>
        <taxon>Bacillota</taxon>
        <taxon>Clostridia</taxon>
        <taxon>Lachnospirales</taxon>
        <taxon>Lachnospiraceae</taxon>
        <taxon>Hominiventricola</taxon>
    </lineage>
</organism>
<proteinExistence type="predicted"/>
<accession>A0AAE3A582</accession>
<reference evidence="2 3" key="1">
    <citation type="submission" date="2021-10" db="EMBL/GenBank/DDBJ databases">
        <title>Anaerobic single-cell dispensing facilitates the cultivation of human gut bacteria.</title>
        <authorList>
            <person name="Afrizal A."/>
        </authorList>
    </citation>
    <scope>NUCLEOTIDE SEQUENCE [LARGE SCALE GENOMIC DNA]</scope>
    <source>
        <strain evidence="2 3">CLA-AA-H276</strain>
    </source>
</reference>
<dbReference type="Proteomes" id="UP001198220">
    <property type="component" value="Unassembled WGS sequence"/>
</dbReference>
<evidence type="ECO:0000313" key="2">
    <source>
        <dbReference type="EMBL" id="MCC2125679.1"/>
    </source>
</evidence>
<protein>
    <submittedName>
        <fullName evidence="2">HD domain-containing protein</fullName>
    </submittedName>
</protein>
<gene>
    <name evidence="2" type="ORF">LKD36_05735</name>
</gene>
<comment type="caution">
    <text evidence="2">The sequence shown here is derived from an EMBL/GenBank/DDBJ whole genome shotgun (WGS) entry which is preliminary data.</text>
</comment>